<dbReference type="Pfam" id="PF23190">
    <property type="entry name" value="LHD_TRPY1"/>
    <property type="match status" value="1"/>
</dbReference>
<dbReference type="InterPro" id="IPR056336">
    <property type="entry name" value="YVC1_C"/>
</dbReference>
<feature type="transmembrane region" description="Helical" evidence="4">
    <location>
        <begin position="240"/>
        <end position="258"/>
    </location>
</feature>
<dbReference type="InterPro" id="IPR052971">
    <property type="entry name" value="TRP_calcium_channel"/>
</dbReference>
<dbReference type="Proteomes" id="UP000694255">
    <property type="component" value="Unassembled WGS sequence"/>
</dbReference>
<proteinExistence type="predicted"/>
<dbReference type="Pfam" id="PF03184">
    <property type="entry name" value="DDE_1"/>
    <property type="match status" value="1"/>
</dbReference>
<keyword evidence="4" id="KW-0472">Membrane</keyword>
<keyword evidence="4" id="KW-1133">Transmembrane helix</keyword>
<accession>A0A8J5UU64</accession>
<keyword evidence="4" id="KW-0812">Transmembrane</keyword>
<feature type="coiled-coil region" evidence="2">
    <location>
        <begin position="970"/>
        <end position="1011"/>
    </location>
</feature>
<name>A0A8J5UU64_9ASCO</name>
<feature type="domain" description="HTH CENPB-type" evidence="5">
    <location>
        <begin position="695"/>
        <end position="765"/>
    </location>
</feature>
<organism evidence="6 7">
    <name type="scientific">[Candida] subhashii</name>
    <dbReference type="NCBI Taxonomy" id="561895"/>
    <lineage>
        <taxon>Eukaryota</taxon>
        <taxon>Fungi</taxon>
        <taxon>Dikarya</taxon>
        <taxon>Ascomycota</taxon>
        <taxon>Saccharomycotina</taxon>
        <taxon>Pichiomycetes</taxon>
        <taxon>Debaryomycetaceae</taxon>
        <taxon>Spathaspora</taxon>
    </lineage>
</organism>
<dbReference type="InterPro" id="IPR004875">
    <property type="entry name" value="DDE_SF_endonuclease_dom"/>
</dbReference>
<feature type="transmembrane region" description="Helical" evidence="4">
    <location>
        <begin position="336"/>
        <end position="356"/>
    </location>
</feature>
<dbReference type="InterPro" id="IPR006600">
    <property type="entry name" value="HTH_CenpB_DNA-bd_dom"/>
</dbReference>
<dbReference type="PROSITE" id="PS51253">
    <property type="entry name" value="HTH_CENPB"/>
    <property type="match status" value="1"/>
</dbReference>
<comment type="caution">
    <text evidence="6">The sequence shown here is derived from an EMBL/GenBank/DDBJ whole genome shotgun (WGS) entry which is preliminary data.</text>
</comment>
<dbReference type="GO" id="GO:0003677">
    <property type="term" value="F:DNA binding"/>
    <property type="evidence" value="ECO:0007669"/>
    <property type="project" value="UniProtKB-KW"/>
</dbReference>
<keyword evidence="7" id="KW-1185">Reference proteome</keyword>
<evidence type="ECO:0000256" key="3">
    <source>
        <dbReference type="SAM" id="MobiDB-lite"/>
    </source>
</evidence>
<evidence type="ECO:0000313" key="7">
    <source>
        <dbReference type="Proteomes" id="UP000694255"/>
    </source>
</evidence>
<dbReference type="Pfam" id="PF23317">
    <property type="entry name" value="YVC1_C"/>
    <property type="match status" value="1"/>
</dbReference>
<feature type="region of interest" description="Disordered" evidence="3">
    <location>
        <begin position="1"/>
        <end position="20"/>
    </location>
</feature>
<sequence>MEPDLEENTRLLSPDPQNPEDEGYFNARFCPNSRQTFRICLNLKTLIDKIVPIIFPESEITCQNSPILNRNVIDLVYKAAGGKGNGERGTSSHKYRAALVFCLLRVCGWYWQQSIDELTDNELYKLRATTAQRLAVIIIERETEDDQYLFLGMLCHRYSICLLGIDADPVSALELAVDMHSTMVIGASGYQRCIKWLWRGWIVQSDTDPHAYIMYKDVASNSIGAHFDPARIKTPYYQNILEIFFNLLYLGLFSIILNESREEVVAPDFIEILFYLFTLGSVSDEIMKFYHVGWYYFSFWSALNDTMYSIISIAVFFRFYSLNFDSPEKRQNYHEISFRLLSCAAPLMWSRLLLYLDAQQFVGAMIVVLKTMMKESILFFVLLFVVIIGFLQGFLGLDIADGSNDATRRILISLIKAVVGDSSLDDMGNLMPPYASILYYIYSFLLSVILMNILIALYSTAYAAIVENATDEYFALVAQKTLRYIRAPDQDLYVPPLNLIEIVIGTFGWMLPRRLYKKLNYYVMLIIYSPLLIYITTDELSNARRIQYNRYKGVPDDANENDTEWDLTDGYDTTDITGSTWEGICERNAEIRDELRNQREGEQQDPEFLIDIKEFRGLIDEVVKPVEDAHKAGIKWEYYELYQKIDKLTELVQILVKENQELKQNPRSKKVLAKDFKISYRKLLSRLSGIPSVYESREDQRRLTLEEEYMLSNWIMNEYLNDRPVDTKRIEEVAVKFLHSRNDDTPLGKKWFERYTDRHPDIELVKLGEIPKGINEGSNLNSVSINSSEKGISWLKKIFEKETTNNPSNDSDEWRLLILDGQSLDIVSDEFMIQCYQHKIWLLYLPPHSCHLTQPLDICLQLTRQLSDAEIEDILRSSTRSFTDSEKRQIVAAYSNRRSEVFGKDNLLQSWKKTGLVPYNPQEVLSRSEVTKPESPGTATSRDVMYMPPQRKQNDVKLAMDAIARSDDPLKTIEEILKSQHEKARELDERKTMLEKELKEVKCRLKYLQGDYDDEEMELLEEPKPKKTRLRDSNIVFSKKVGKFGGNMSR</sequence>
<feature type="transmembrane region" description="Helical" evidence="4">
    <location>
        <begin position="294"/>
        <end position="316"/>
    </location>
</feature>
<dbReference type="RefSeq" id="XP_049261663.1">
    <property type="nucleotide sequence ID" value="XM_049409028.1"/>
</dbReference>
<feature type="transmembrane region" description="Helical" evidence="4">
    <location>
        <begin position="377"/>
        <end position="395"/>
    </location>
</feature>
<protein>
    <submittedName>
        <fullName evidence="6">YVC1</fullName>
    </submittedName>
</protein>
<reference evidence="6 7" key="1">
    <citation type="journal article" date="2021" name="DNA Res.">
        <title>Genome analysis of Candida subhashii reveals its hybrid nature and dual mitochondrial genome conformations.</title>
        <authorList>
            <person name="Mixao V."/>
            <person name="Hegedusova E."/>
            <person name="Saus E."/>
            <person name="Pryszcz L.P."/>
            <person name="Cillingova A."/>
            <person name="Nosek J."/>
            <person name="Gabaldon T."/>
        </authorList>
    </citation>
    <scope>NUCLEOTIDE SEQUENCE [LARGE SCALE GENOMIC DNA]</scope>
    <source>
        <strain evidence="6 7">CBS 10753</strain>
    </source>
</reference>
<dbReference type="PANTHER" id="PTHR35859:SF1">
    <property type="entry name" value="NONSELECTIVE CATION CHANNEL PROTEIN"/>
    <property type="match status" value="1"/>
</dbReference>
<dbReference type="PANTHER" id="PTHR35859">
    <property type="entry name" value="NONSELECTIVE CATION CHANNEL PROTEIN"/>
    <property type="match status" value="1"/>
</dbReference>
<gene>
    <name evidence="6" type="ORF">J8A68_005008</name>
</gene>
<evidence type="ECO:0000259" key="5">
    <source>
        <dbReference type="PROSITE" id="PS51253"/>
    </source>
</evidence>
<evidence type="ECO:0000313" key="6">
    <source>
        <dbReference type="EMBL" id="KAG7661430.1"/>
    </source>
</evidence>
<dbReference type="GeneID" id="73471808"/>
<keyword evidence="1" id="KW-0238">DNA-binding</keyword>
<keyword evidence="2" id="KW-0175">Coiled coil</keyword>
<dbReference type="AlphaFoldDB" id="A0A8J5UU64"/>
<evidence type="ECO:0000256" key="4">
    <source>
        <dbReference type="SAM" id="Phobius"/>
    </source>
</evidence>
<dbReference type="OrthoDB" id="301415at2759"/>
<evidence type="ECO:0000256" key="2">
    <source>
        <dbReference type="SAM" id="Coils"/>
    </source>
</evidence>
<feature type="transmembrane region" description="Helical" evidence="4">
    <location>
        <begin position="519"/>
        <end position="537"/>
    </location>
</feature>
<feature type="transmembrane region" description="Helical" evidence="4">
    <location>
        <begin position="437"/>
        <end position="458"/>
    </location>
</feature>
<dbReference type="InterPro" id="IPR056337">
    <property type="entry name" value="LHD_YVC1"/>
</dbReference>
<evidence type="ECO:0000256" key="1">
    <source>
        <dbReference type="ARBA" id="ARBA00023125"/>
    </source>
</evidence>
<dbReference type="EMBL" id="JAGSYN010000219">
    <property type="protein sequence ID" value="KAG7661430.1"/>
    <property type="molecule type" value="Genomic_DNA"/>
</dbReference>